<dbReference type="Pfam" id="PF02311">
    <property type="entry name" value="AraC_binding"/>
    <property type="match status" value="1"/>
</dbReference>
<reference evidence="8" key="1">
    <citation type="submission" date="2022-06" db="EMBL/GenBank/DDBJ databases">
        <title>Rothia sp. isolated from sandalwood seedling.</title>
        <authorList>
            <person name="Tuikhar N."/>
            <person name="Kirdat K."/>
            <person name="Thorat V."/>
            <person name="Swetha P."/>
            <person name="Padma S."/>
            <person name="Sundararaj R."/>
            <person name="Yadav A."/>
        </authorList>
    </citation>
    <scope>NUCLEOTIDE SEQUENCE</scope>
    <source>
        <strain evidence="8">AR01</strain>
    </source>
</reference>
<dbReference type="InterPro" id="IPR018060">
    <property type="entry name" value="HTH_AraC"/>
</dbReference>
<keyword evidence="2" id="KW-0805">Transcription regulation</keyword>
<dbReference type="Proteomes" id="UP001139502">
    <property type="component" value="Unassembled WGS sequence"/>
</dbReference>
<keyword evidence="9" id="KW-1185">Reference proteome</keyword>
<organism evidence="8 9">
    <name type="scientific">Rothia santali</name>
    <dbReference type="NCBI Taxonomy" id="2949643"/>
    <lineage>
        <taxon>Bacteria</taxon>
        <taxon>Bacillati</taxon>
        <taxon>Actinomycetota</taxon>
        <taxon>Actinomycetes</taxon>
        <taxon>Micrococcales</taxon>
        <taxon>Micrococcaceae</taxon>
        <taxon>Rothia</taxon>
    </lineage>
</organism>
<dbReference type="InterPro" id="IPR020449">
    <property type="entry name" value="Tscrpt_reg_AraC-type_HTH"/>
</dbReference>
<dbReference type="PROSITE" id="PS01124">
    <property type="entry name" value="HTH_ARAC_FAMILY_2"/>
    <property type="match status" value="1"/>
</dbReference>
<sequence>MAPYLIQPDAPTTESRRLPLYDAGSVEVPFGILGMSEVMDRDTFWEEHSHPTHELLWNDRGASWAMVGQRIWTITPLTGLWVPAGVRHSGWAPSGTWHRAAQFDLRMLRLSEEPVAVDVAPLLRLLLDRLQGEGLSGSSRGLTERMIADVMAPAEHELTLRIPDRPLLAPIVDAVRADPADATTLEQWAGRLGVSTRTVTRAFLASTGLGFGRWVAAARMHHAIALIAHDVETEEVAERVGFGSSSAFITAFRRVTGTTPGRFRSS</sequence>
<dbReference type="FunFam" id="1.10.10.60:FF:000132">
    <property type="entry name" value="AraC family transcriptional regulator"/>
    <property type="match status" value="1"/>
</dbReference>
<dbReference type="Pfam" id="PF12833">
    <property type="entry name" value="HTH_18"/>
    <property type="match status" value="1"/>
</dbReference>
<comment type="caution">
    <text evidence="8">The sequence shown here is derived from an EMBL/GenBank/DDBJ whole genome shotgun (WGS) entry which is preliminary data.</text>
</comment>
<evidence type="ECO:0000256" key="2">
    <source>
        <dbReference type="ARBA" id="ARBA00023015"/>
    </source>
</evidence>
<evidence type="ECO:0000313" key="9">
    <source>
        <dbReference type="Proteomes" id="UP001139502"/>
    </source>
</evidence>
<evidence type="ECO:0000256" key="5">
    <source>
        <dbReference type="ARBA" id="ARBA00074140"/>
    </source>
</evidence>
<dbReference type="AlphaFoldDB" id="A0A9X2HDE3"/>
<dbReference type="EMBL" id="JANAFB010000012">
    <property type="protein sequence ID" value="MCP3425652.1"/>
    <property type="molecule type" value="Genomic_DNA"/>
</dbReference>
<dbReference type="InterPro" id="IPR011051">
    <property type="entry name" value="RmlC_Cupin_sf"/>
</dbReference>
<evidence type="ECO:0000256" key="4">
    <source>
        <dbReference type="ARBA" id="ARBA00023163"/>
    </source>
</evidence>
<dbReference type="PANTHER" id="PTHR11019:SF199">
    <property type="entry name" value="HTH-TYPE TRANSCRIPTIONAL REGULATOR NIMR"/>
    <property type="match status" value="1"/>
</dbReference>
<keyword evidence="1" id="KW-0678">Repressor</keyword>
<evidence type="ECO:0000313" key="8">
    <source>
        <dbReference type="EMBL" id="MCP3425652.1"/>
    </source>
</evidence>
<gene>
    <name evidence="8" type="ORF">NBM05_06390</name>
</gene>
<dbReference type="InterPro" id="IPR003313">
    <property type="entry name" value="AraC-bd"/>
</dbReference>
<keyword evidence="3" id="KW-0238">DNA-binding</keyword>
<evidence type="ECO:0000256" key="1">
    <source>
        <dbReference type="ARBA" id="ARBA00022491"/>
    </source>
</evidence>
<evidence type="ECO:0000256" key="3">
    <source>
        <dbReference type="ARBA" id="ARBA00023125"/>
    </source>
</evidence>
<dbReference type="PANTHER" id="PTHR11019">
    <property type="entry name" value="HTH-TYPE TRANSCRIPTIONAL REGULATOR NIMR"/>
    <property type="match status" value="1"/>
</dbReference>
<name>A0A9X2HDE3_9MICC</name>
<dbReference type="InterPro" id="IPR009057">
    <property type="entry name" value="Homeodomain-like_sf"/>
</dbReference>
<dbReference type="SUPFAM" id="SSF51182">
    <property type="entry name" value="RmlC-like cupins"/>
    <property type="match status" value="1"/>
</dbReference>
<dbReference type="GO" id="GO:0043565">
    <property type="term" value="F:sequence-specific DNA binding"/>
    <property type="evidence" value="ECO:0007669"/>
    <property type="project" value="InterPro"/>
</dbReference>
<accession>A0A9X2HDE3</accession>
<dbReference type="GO" id="GO:0003700">
    <property type="term" value="F:DNA-binding transcription factor activity"/>
    <property type="evidence" value="ECO:0007669"/>
    <property type="project" value="InterPro"/>
</dbReference>
<dbReference type="RefSeq" id="WP_254165965.1">
    <property type="nucleotide sequence ID" value="NZ_JANAFB010000012.1"/>
</dbReference>
<dbReference type="PRINTS" id="PR00032">
    <property type="entry name" value="HTHARAC"/>
</dbReference>
<proteinExistence type="predicted"/>
<dbReference type="Gene3D" id="1.10.10.60">
    <property type="entry name" value="Homeodomain-like"/>
    <property type="match status" value="1"/>
</dbReference>
<keyword evidence="4" id="KW-0804">Transcription</keyword>
<feature type="domain" description="HTH araC/xylS-type" evidence="7">
    <location>
        <begin position="169"/>
        <end position="266"/>
    </location>
</feature>
<dbReference type="SMART" id="SM00342">
    <property type="entry name" value="HTH_ARAC"/>
    <property type="match status" value="1"/>
</dbReference>
<dbReference type="SUPFAM" id="SSF46689">
    <property type="entry name" value="Homeodomain-like"/>
    <property type="match status" value="1"/>
</dbReference>
<protein>
    <recommendedName>
        <fullName evidence="5">HTH-type transcriptional regulator RipA</fullName>
    </recommendedName>
    <alternativeName>
        <fullName evidence="6">Repressor of iron proteins A</fullName>
    </alternativeName>
</protein>
<evidence type="ECO:0000256" key="6">
    <source>
        <dbReference type="ARBA" id="ARBA00079449"/>
    </source>
</evidence>
<evidence type="ECO:0000259" key="7">
    <source>
        <dbReference type="PROSITE" id="PS01124"/>
    </source>
</evidence>